<protein>
    <submittedName>
        <fullName evidence="1">Uncharacterized protein</fullName>
    </submittedName>
</protein>
<organism evidence="1 2">
    <name type="scientific">Molossus molossus</name>
    <name type="common">Pallas' mastiff bat</name>
    <name type="synonym">Vespertilio molossus</name>
    <dbReference type="NCBI Taxonomy" id="27622"/>
    <lineage>
        <taxon>Eukaryota</taxon>
        <taxon>Metazoa</taxon>
        <taxon>Chordata</taxon>
        <taxon>Craniata</taxon>
        <taxon>Vertebrata</taxon>
        <taxon>Euteleostomi</taxon>
        <taxon>Mammalia</taxon>
        <taxon>Eutheria</taxon>
        <taxon>Laurasiatheria</taxon>
        <taxon>Chiroptera</taxon>
        <taxon>Yangochiroptera</taxon>
        <taxon>Molossidae</taxon>
        <taxon>Molossus</taxon>
    </lineage>
</organism>
<dbReference type="AlphaFoldDB" id="A0A7J8JXK3"/>
<accession>A0A7J8JXK3</accession>
<reference evidence="1 2" key="1">
    <citation type="journal article" date="2020" name="Nature">
        <title>Six reference-quality genomes reveal evolution of bat adaptations.</title>
        <authorList>
            <person name="Jebb D."/>
            <person name="Huang Z."/>
            <person name="Pippel M."/>
            <person name="Hughes G.M."/>
            <person name="Lavrichenko K."/>
            <person name="Devanna P."/>
            <person name="Winkler S."/>
            <person name="Jermiin L.S."/>
            <person name="Skirmuntt E.C."/>
            <person name="Katzourakis A."/>
            <person name="Burkitt-Gray L."/>
            <person name="Ray D.A."/>
            <person name="Sullivan K.A.M."/>
            <person name="Roscito J.G."/>
            <person name="Kirilenko B.M."/>
            <person name="Davalos L.M."/>
            <person name="Corthals A.P."/>
            <person name="Power M.L."/>
            <person name="Jones G."/>
            <person name="Ransome R.D."/>
            <person name="Dechmann D.K.N."/>
            <person name="Locatelli A.G."/>
            <person name="Puechmaille S.J."/>
            <person name="Fedrigo O."/>
            <person name="Jarvis E.D."/>
            <person name="Hiller M."/>
            <person name="Vernes S.C."/>
            <person name="Myers E.W."/>
            <person name="Teeling E.C."/>
        </authorList>
    </citation>
    <scope>NUCLEOTIDE SEQUENCE [LARGE SCALE GENOMIC DNA]</scope>
    <source>
        <strain evidence="1">MMolMol1</strain>
        <tissue evidence="1">Muscle</tissue>
    </source>
</reference>
<comment type="caution">
    <text evidence="1">The sequence shown here is derived from an EMBL/GenBank/DDBJ whole genome shotgun (WGS) entry which is preliminary data.</text>
</comment>
<dbReference type="InParanoid" id="A0A7J8JXK3"/>
<proteinExistence type="predicted"/>
<sequence>MRNANAYSVSGDFGAQEFQRWLPCCHVSMVLPDLSESHFVKCPHFPRTLKFTNKTCRGPPADLLGSSPGTGSHIRLFKVLHGDYAQATVQLSLSTPCPALTHPRPPPSSFLLALTLPSGEVSFLFAFCS</sequence>
<keyword evidence="2" id="KW-1185">Reference proteome</keyword>
<gene>
    <name evidence="1" type="ORF">HJG59_008089</name>
</gene>
<dbReference type="Proteomes" id="UP000550707">
    <property type="component" value="Unassembled WGS sequence"/>
</dbReference>
<dbReference type="EMBL" id="JACASF010000001">
    <property type="protein sequence ID" value="KAF6501109.1"/>
    <property type="molecule type" value="Genomic_DNA"/>
</dbReference>
<name>A0A7J8JXK3_MOLMO</name>
<evidence type="ECO:0000313" key="2">
    <source>
        <dbReference type="Proteomes" id="UP000550707"/>
    </source>
</evidence>
<evidence type="ECO:0000313" key="1">
    <source>
        <dbReference type="EMBL" id="KAF6501109.1"/>
    </source>
</evidence>